<accession>A0ABZ0IL34</accession>
<evidence type="ECO:0000259" key="1">
    <source>
        <dbReference type="PROSITE" id="PS51704"/>
    </source>
</evidence>
<feature type="domain" description="GP-PDE" evidence="1">
    <location>
        <begin position="41"/>
        <end position="288"/>
    </location>
</feature>
<dbReference type="Proteomes" id="UP001302349">
    <property type="component" value="Chromosome"/>
</dbReference>
<protein>
    <submittedName>
        <fullName evidence="2">Glycerophosphodiester phosphodiesterase family protein</fullName>
    </submittedName>
</protein>
<dbReference type="InterPro" id="IPR030395">
    <property type="entry name" value="GP_PDE_dom"/>
</dbReference>
<name>A0ABZ0IL34_9BACT</name>
<dbReference type="PROSITE" id="PS51704">
    <property type="entry name" value="GP_PDE"/>
    <property type="match status" value="1"/>
</dbReference>
<dbReference type="RefSeq" id="WP_317488499.1">
    <property type="nucleotide sequence ID" value="NZ_CP136051.1"/>
</dbReference>
<sequence length="292" mass="32350">MLKYILGGLGLIAVGLAWFFWPVMANNMESYTINDIKEKGFIIVGHRGAAGHAPENTMASFRKAIELGADVIELDVHRSKDGHLIVMHDATVDRTTNGSGAISAMTFDEIRALDAGSWFGEAFKGELVPSLAEVIVGINGEVKVLIEIKWPKEGLYDGLGKQVAEEVHKYGAEEWCIIQSFDSKYLEEAHASGYNIPLQKLLVSQTSLFFVPFHKDNKFRLGRASVAHVESMNYYHKMINASLVERHHEEGLTVIPYTVNTTDEMIKVLGMGVDGVITNYPDVALALRNELK</sequence>
<dbReference type="Gene3D" id="3.20.20.190">
    <property type="entry name" value="Phosphatidylinositol (PI) phosphodiesterase"/>
    <property type="match status" value="1"/>
</dbReference>
<keyword evidence="3" id="KW-1185">Reference proteome</keyword>
<evidence type="ECO:0000313" key="3">
    <source>
        <dbReference type="Proteomes" id="UP001302349"/>
    </source>
</evidence>
<proteinExistence type="predicted"/>
<dbReference type="PANTHER" id="PTHR46211">
    <property type="entry name" value="GLYCEROPHOSPHORYL DIESTER PHOSPHODIESTERASE"/>
    <property type="match status" value="1"/>
</dbReference>
<evidence type="ECO:0000313" key="2">
    <source>
        <dbReference type="EMBL" id="WOK05743.1"/>
    </source>
</evidence>
<organism evidence="2 3">
    <name type="scientific">Imperialibacter roseus</name>
    <dbReference type="NCBI Taxonomy" id="1324217"/>
    <lineage>
        <taxon>Bacteria</taxon>
        <taxon>Pseudomonadati</taxon>
        <taxon>Bacteroidota</taxon>
        <taxon>Cytophagia</taxon>
        <taxon>Cytophagales</taxon>
        <taxon>Flammeovirgaceae</taxon>
        <taxon>Imperialibacter</taxon>
    </lineage>
</organism>
<dbReference type="InterPro" id="IPR017946">
    <property type="entry name" value="PLC-like_Pdiesterase_TIM-brl"/>
</dbReference>
<dbReference type="Pfam" id="PF03009">
    <property type="entry name" value="GDPD"/>
    <property type="match status" value="1"/>
</dbReference>
<dbReference type="EMBL" id="CP136051">
    <property type="protein sequence ID" value="WOK05743.1"/>
    <property type="molecule type" value="Genomic_DNA"/>
</dbReference>
<gene>
    <name evidence="2" type="ORF">RT717_21950</name>
</gene>
<reference evidence="2 3" key="1">
    <citation type="journal article" date="2023" name="Microbiol. Resour. Announc.">
        <title>Complete Genome Sequence of Imperialibacter roseus strain P4T.</title>
        <authorList>
            <person name="Tizabi D.R."/>
            <person name="Bachvaroff T."/>
            <person name="Hill R.T."/>
        </authorList>
    </citation>
    <scope>NUCLEOTIDE SEQUENCE [LARGE SCALE GENOMIC DNA]</scope>
    <source>
        <strain evidence="2 3">P4T</strain>
    </source>
</reference>
<dbReference type="SUPFAM" id="SSF51695">
    <property type="entry name" value="PLC-like phosphodiesterases"/>
    <property type="match status" value="1"/>
</dbReference>
<dbReference type="PANTHER" id="PTHR46211:SF14">
    <property type="entry name" value="GLYCEROPHOSPHODIESTER PHOSPHODIESTERASE"/>
    <property type="match status" value="1"/>
</dbReference>